<evidence type="ECO:0000313" key="2">
    <source>
        <dbReference type="Proteomes" id="UP000008311"/>
    </source>
</evidence>
<gene>
    <name evidence="1" type="ORF">RCOM_1053250</name>
</gene>
<dbReference type="eggNOG" id="ENOG502SDCG">
    <property type="taxonomic scope" value="Eukaryota"/>
</dbReference>
<dbReference type="Proteomes" id="UP000008311">
    <property type="component" value="Unassembled WGS sequence"/>
</dbReference>
<accession>B9RKS8</accession>
<dbReference type="PANTHER" id="PTHR33132:SF147">
    <property type="entry name" value="WRC DOMAIN-CONTAINING PROTEIN"/>
    <property type="match status" value="1"/>
</dbReference>
<protein>
    <submittedName>
        <fullName evidence="1">Uncharacterized protein</fullName>
    </submittedName>
</protein>
<sequence length="90" mass="9625">MCNQVVPLNSHRALAEEQRWLLLRAVQLVTEQAGTETANAAAASAAGSADAGGGGGSIKMCVCSPTRHPGSFRCRHHHVDYAWGRRITKK</sequence>
<dbReference type="InParanoid" id="B9RKS8"/>
<name>B9RKS8_RICCO</name>
<reference evidence="2" key="1">
    <citation type="journal article" date="2010" name="Nat. Biotechnol.">
        <title>Draft genome sequence of the oilseed species Ricinus communis.</title>
        <authorList>
            <person name="Chan A.P."/>
            <person name="Crabtree J."/>
            <person name="Zhao Q."/>
            <person name="Lorenzi H."/>
            <person name="Orvis J."/>
            <person name="Puiu D."/>
            <person name="Melake-Berhan A."/>
            <person name="Jones K.M."/>
            <person name="Redman J."/>
            <person name="Chen G."/>
            <person name="Cahoon E.B."/>
            <person name="Gedil M."/>
            <person name="Stanke M."/>
            <person name="Haas B.J."/>
            <person name="Wortman J.R."/>
            <person name="Fraser-Liggett C.M."/>
            <person name="Ravel J."/>
            <person name="Rabinowicz P.D."/>
        </authorList>
    </citation>
    <scope>NUCLEOTIDE SEQUENCE [LARGE SCALE GENOMIC DNA]</scope>
    <source>
        <strain evidence="2">cv. Hale</strain>
    </source>
</reference>
<keyword evidence="2" id="KW-1185">Reference proteome</keyword>
<organism evidence="1 2">
    <name type="scientific">Ricinus communis</name>
    <name type="common">Castor bean</name>
    <dbReference type="NCBI Taxonomy" id="3988"/>
    <lineage>
        <taxon>Eukaryota</taxon>
        <taxon>Viridiplantae</taxon>
        <taxon>Streptophyta</taxon>
        <taxon>Embryophyta</taxon>
        <taxon>Tracheophyta</taxon>
        <taxon>Spermatophyta</taxon>
        <taxon>Magnoliopsida</taxon>
        <taxon>eudicotyledons</taxon>
        <taxon>Gunneridae</taxon>
        <taxon>Pentapetalae</taxon>
        <taxon>rosids</taxon>
        <taxon>fabids</taxon>
        <taxon>Malpighiales</taxon>
        <taxon>Euphorbiaceae</taxon>
        <taxon>Acalyphoideae</taxon>
        <taxon>Acalypheae</taxon>
        <taxon>Ricinus</taxon>
    </lineage>
</organism>
<proteinExistence type="predicted"/>
<dbReference type="PANTHER" id="PTHR33132">
    <property type="entry name" value="OSJNBB0118P14.9 PROTEIN"/>
    <property type="match status" value="1"/>
</dbReference>
<evidence type="ECO:0000313" key="1">
    <source>
        <dbReference type="EMBL" id="EEF48276.1"/>
    </source>
</evidence>
<dbReference type="EMBL" id="EQ973784">
    <property type="protein sequence ID" value="EEF48276.1"/>
    <property type="molecule type" value="Genomic_DNA"/>
</dbReference>
<dbReference type="AlphaFoldDB" id="B9RKS8"/>